<reference evidence="3 4" key="1">
    <citation type="submission" date="2017-10" db="EMBL/GenBank/DDBJ databases">
        <title>Genomics of the genus Arcobacter.</title>
        <authorList>
            <person name="Perez-Cataluna A."/>
            <person name="Figueras M.J."/>
        </authorList>
    </citation>
    <scope>NUCLEOTIDE SEQUENCE [LARGE SCALE GENOMIC DNA]</scope>
    <source>
        <strain evidence="3 4">F26</strain>
    </source>
</reference>
<dbReference type="AlphaFoldDB" id="A0A4Q0ZDC6"/>
<dbReference type="Gene3D" id="2.70.70.10">
    <property type="entry name" value="Glucose Permease (Domain IIA)"/>
    <property type="match status" value="1"/>
</dbReference>
<dbReference type="PANTHER" id="PTHR21666">
    <property type="entry name" value="PEPTIDASE-RELATED"/>
    <property type="match status" value="1"/>
</dbReference>
<feature type="domain" description="M23ase beta-sheet core" evidence="2">
    <location>
        <begin position="176"/>
        <end position="270"/>
    </location>
</feature>
<accession>A0A4Q0ZDC6</accession>
<evidence type="ECO:0000256" key="1">
    <source>
        <dbReference type="ARBA" id="ARBA00022729"/>
    </source>
</evidence>
<dbReference type="InterPro" id="IPR050570">
    <property type="entry name" value="Cell_wall_metabolism_enzyme"/>
</dbReference>
<dbReference type="GO" id="GO:0004222">
    <property type="term" value="F:metalloendopeptidase activity"/>
    <property type="evidence" value="ECO:0007669"/>
    <property type="project" value="TreeGrafter"/>
</dbReference>
<sequence length="284" mass="32632">MIRKILILLIMSISLEAFSISHKEIKNANTVLIEINQKNIKDVKLTFDKQNIDFFENPFKKDSFYALLPISYYQNLDNYRIILSYIKDNKKIFKGLNLKVIDGNYKSETLNVQPSKVKPNKENQERVKKENEEATKIYNTFTPEIFWNEDFIYPLNSKITSEFGTKRVYNNELKSYHGGTDFQAKDNTPIIASNSGIVRIAQDRFYAGKSIVIDHGHGVYSCYFHLNSMHFKVGDFVKKGEIIGLSGSTGRITGPHLHFGIRIQGLQVDPLQAIEILNILKNNT</sequence>
<dbReference type="InterPro" id="IPR011055">
    <property type="entry name" value="Dup_hybrid_motif"/>
</dbReference>
<dbReference type="RefSeq" id="WP_128986679.1">
    <property type="nucleotide sequence ID" value="NZ_PDJZ01000007.1"/>
</dbReference>
<name>A0A4Q0ZDC6_9BACT</name>
<dbReference type="EMBL" id="PDJZ01000007">
    <property type="protein sequence ID" value="RXJ83922.1"/>
    <property type="molecule type" value="Genomic_DNA"/>
</dbReference>
<organism evidence="3 4">
    <name type="scientific">Arcobacter cloacae</name>
    <dbReference type="NCBI Taxonomy" id="1054034"/>
    <lineage>
        <taxon>Bacteria</taxon>
        <taxon>Pseudomonadati</taxon>
        <taxon>Campylobacterota</taxon>
        <taxon>Epsilonproteobacteria</taxon>
        <taxon>Campylobacterales</taxon>
        <taxon>Arcobacteraceae</taxon>
        <taxon>Arcobacter</taxon>
    </lineage>
</organism>
<dbReference type="Pfam" id="PF01551">
    <property type="entry name" value="Peptidase_M23"/>
    <property type="match status" value="1"/>
</dbReference>
<evidence type="ECO:0000313" key="4">
    <source>
        <dbReference type="Proteomes" id="UP000290870"/>
    </source>
</evidence>
<dbReference type="InterPro" id="IPR016047">
    <property type="entry name" value="M23ase_b-sheet_dom"/>
</dbReference>
<dbReference type="CDD" id="cd12797">
    <property type="entry name" value="M23_peptidase"/>
    <property type="match status" value="1"/>
</dbReference>
<comment type="caution">
    <text evidence="3">The sequence shown here is derived from an EMBL/GenBank/DDBJ whole genome shotgun (WGS) entry which is preliminary data.</text>
</comment>
<protein>
    <submittedName>
        <fullName evidence="3">Peptidase M23</fullName>
    </submittedName>
</protein>
<keyword evidence="1" id="KW-0732">Signal</keyword>
<dbReference type="SUPFAM" id="SSF51261">
    <property type="entry name" value="Duplicated hybrid motif"/>
    <property type="match status" value="1"/>
</dbReference>
<dbReference type="Proteomes" id="UP000290870">
    <property type="component" value="Unassembled WGS sequence"/>
</dbReference>
<proteinExistence type="predicted"/>
<gene>
    <name evidence="3" type="ORF">CRU90_07560</name>
</gene>
<evidence type="ECO:0000259" key="2">
    <source>
        <dbReference type="Pfam" id="PF01551"/>
    </source>
</evidence>
<dbReference type="PANTHER" id="PTHR21666:SF289">
    <property type="entry name" value="L-ALA--D-GLU ENDOPEPTIDASE"/>
    <property type="match status" value="1"/>
</dbReference>
<dbReference type="OrthoDB" id="9815245at2"/>
<evidence type="ECO:0000313" key="3">
    <source>
        <dbReference type="EMBL" id="RXJ83922.1"/>
    </source>
</evidence>